<evidence type="ECO:0000313" key="1">
    <source>
        <dbReference type="EMBL" id="OGY65376.1"/>
    </source>
</evidence>
<name>A0A1G1ZML9_9BACT</name>
<protein>
    <recommendedName>
        <fullName evidence="3">DUF458 domain-containing protein</fullName>
    </recommendedName>
</protein>
<dbReference type="PANTHER" id="PTHR39961:SF1">
    <property type="entry name" value="DUF458 DOMAIN-CONTAINING PROTEIN"/>
    <property type="match status" value="1"/>
</dbReference>
<proteinExistence type="predicted"/>
<dbReference type="InterPro" id="IPR007405">
    <property type="entry name" value="Phage_KVP40_Orf299"/>
</dbReference>
<organism evidence="1 2">
    <name type="scientific">Candidatus Harrisonbacteria bacterium RIFCSPLOWO2_01_FULL_44_18</name>
    <dbReference type="NCBI Taxonomy" id="1798407"/>
    <lineage>
        <taxon>Bacteria</taxon>
        <taxon>Candidatus Harrisoniibacteriota</taxon>
    </lineage>
</organism>
<accession>A0A1G1ZML9</accession>
<evidence type="ECO:0000313" key="2">
    <source>
        <dbReference type="Proteomes" id="UP000177942"/>
    </source>
</evidence>
<dbReference type="STRING" id="1798407.A3A16_02925"/>
<dbReference type="Pfam" id="PF04308">
    <property type="entry name" value="RNaseH_like"/>
    <property type="match status" value="1"/>
</dbReference>
<reference evidence="1 2" key="1">
    <citation type="journal article" date="2016" name="Nat. Commun.">
        <title>Thousands of microbial genomes shed light on interconnected biogeochemical processes in an aquifer system.</title>
        <authorList>
            <person name="Anantharaman K."/>
            <person name="Brown C.T."/>
            <person name="Hug L.A."/>
            <person name="Sharon I."/>
            <person name="Castelle C.J."/>
            <person name="Probst A.J."/>
            <person name="Thomas B.C."/>
            <person name="Singh A."/>
            <person name="Wilkins M.J."/>
            <person name="Karaoz U."/>
            <person name="Brodie E.L."/>
            <person name="Williams K.H."/>
            <person name="Hubbard S.S."/>
            <person name="Banfield J.F."/>
        </authorList>
    </citation>
    <scope>NUCLEOTIDE SEQUENCE [LARGE SCALE GENOMIC DNA]</scope>
</reference>
<sequence length="162" mass="18606">MASVYLFNTSFGLKINPDQVVQEMINFMKADTRRDYKITIGTDSEKAPDKTADFVTAIVIHRVGNGGRYFWRRIDEVEKYHTLRDRIMQEVLISLDVAKVFLSSIKKFDVPHFDFEIHIDVGENGATKIMIQELVGMIRANNFEAKTKPYSYAASKVADRHV</sequence>
<gene>
    <name evidence="1" type="ORF">A3A16_02925</name>
</gene>
<dbReference type="EMBL" id="MHJJ01000011">
    <property type="protein sequence ID" value="OGY65376.1"/>
    <property type="molecule type" value="Genomic_DNA"/>
</dbReference>
<dbReference type="PANTHER" id="PTHR39961">
    <property type="entry name" value="HYPOTHETICAL CYTOSOLIC PROTEIN"/>
    <property type="match status" value="1"/>
</dbReference>
<comment type="caution">
    <text evidence="1">The sequence shown here is derived from an EMBL/GenBank/DDBJ whole genome shotgun (WGS) entry which is preliminary data.</text>
</comment>
<dbReference type="Proteomes" id="UP000177942">
    <property type="component" value="Unassembled WGS sequence"/>
</dbReference>
<dbReference type="AlphaFoldDB" id="A0A1G1ZML9"/>
<evidence type="ECO:0008006" key="3">
    <source>
        <dbReference type="Google" id="ProtNLM"/>
    </source>
</evidence>